<keyword evidence="2" id="KW-1185">Reference proteome</keyword>
<dbReference type="SUPFAM" id="SSF52047">
    <property type="entry name" value="RNI-like"/>
    <property type="match status" value="1"/>
</dbReference>
<evidence type="ECO:0000313" key="2">
    <source>
        <dbReference type="Proteomes" id="UP000076078"/>
    </source>
</evidence>
<organism evidence="1 2">
    <name type="scientific">Tieghemostelium lacteum</name>
    <name type="common">Slime mold</name>
    <name type="synonym">Dictyostelium lacteum</name>
    <dbReference type="NCBI Taxonomy" id="361077"/>
    <lineage>
        <taxon>Eukaryota</taxon>
        <taxon>Amoebozoa</taxon>
        <taxon>Evosea</taxon>
        <taxon>Eumycetozoa</taxon>
        <taxon>Dictyostelia</taxon>
        <taxon>Dictyosteliales</taxon>
        <taxon>Raperosteliaceae</taxon>
        <taxon>Tieghemostelium</taxon>
    </lineage>
</organism>
<reference evidence="1 2" key="1">
    <citation type="submission" date="2015-12" db="EMBL/GenBank/DDBJ databases">
        <title>Dictyostelia acquired genes for synthesis and detection of signals that induce cell-type specialization by lateral gene transfer from prokaryotes.</title>
        <authorList>
            <person name="Gloeckner G."/>
            <person name="Schaap P."/>
        </authorList>
    </citation>
    <scope>NUCLEOTIDE SEQUENCE [LARGE SCALE GENOMIC DNA]</scope>
    <source>
        <strain evidence="1 2">TK</strain>
    </source>
</reference>
<comment type="caution">
    <text evidence="1">The sequence shown here is derived from an EMBL/GenBank/DDBJ whole genome shotgun (WGS) entry which is preliminary data.</text>
</comment>
<name>A0A151Z6Z1_TIELA</name>
<accession>A0A151Z6Z1</accession>
<dbReference type="Gene3D" id="3.80.10.10">
    <property type="entry name" value="Ribonuclease Inhibitor"/>
    <property type="match status" value="1"/>
</dbReference>
<dbReference type="AlphaFoldDB" id="A0A151Z6Z1"/>
<dbReference type="Proteomes" id="UP000076078">
    <property type="component" value="Unassembled WGS sequence"/>
</dbReference>
<dbReference type="InParanoid" id="A0A151Z6Z1"/>
<evidence type="ECO:0000313" key="1">
    <source>
        <dbReference type="EMBL" id="KYQ89730.1"/>
    </source>
</evidence>
<gene>
    <name evidence="1" type="ORF">DLAC_09698</name>
</gene>
<dbReference type="InterPro" id="IPR032675">
    <property type="entry name" value="LRR_dom_sf"/>
</dbReference>
<proteinExistence type="predicted"/>
<protein>
    <submittedName>
        <fullName evidence="1">Uncharacterized protein</fullName>
    </submittedName>
</protein>
<dbReference type="EMBL" id="LODT01000039">
    <property type="protein sequence ID" value="KYQ89730.1"/>
    <property type="molecule type" value="Genomic_DNA"/>
</dbReference>
<sequence>MAIPHFILVKIFDCILNISDHGVWIKHILKKLTLISKEVNQKVISKLTCKKQMAFEMSGYDKHLLNLLNRFDINYTVILTTGEDFQRVFPYPDKVTTFFTSKLNRKEIEMYKNLDTIQLSSQGSFDYSFEEVQQIGEGENNYFDDFDIEDYQQSHSSRNVKINIDISPNFIHDVKTYFNSILSKPLNELRLNVPHYDLGKCEYSTFGTLKELHLSFNHNTTEEGIIQLLNHQLHLEKLGCSQSSSIIIAKALPKSSVYHQLTVLKIEDDFVTLDLEDLVLILNAPKLQVVTVSIGIFTVLENWRDLKITNTTITDLNLSGEVSESFNFLSIWSDYRTLTRLSTSEYFLHLDNHKFNIDSESNLEYLYFYSSLPEFLCTIINSTLKKLKELEIVSNYQKFSFTPIFMSLGSNKYITSLTIHEIDIINVTYLLQHSETLERISIQGLIQYKVYSFAQPIQELLYFLSLSTTLQEFHVFQHLHIENISFESYINSLFNVIEKNKVLKRLRFVCIPLDGFMSIPFDITRFENILKDNRTIISLYIVDWLKEIHQLLLKHDINQF</sequence>